<dbReference type="STRING" id="112413.SAMN05421854_1076"/>
<accession>A0A1I5T7Z1</accession>
<dbReference type="RefSeq" id="WP_093574806.1">
    <property type="nucleotide sequence ID" value="NZ_FOWC01000007.1"/>
</dbReference>
<dbReference type="AlphaFoldDB" id="A0A1I5T7Z1"/>
<evidence type="ECO:0000313" key="2">
    <source>
        <dbReference type="Proteomes" id="UP000199137"/>
    </source>
</evidence>
<dbReference type="OrthoDB" id="4899232at2"/>
<gene>
    <name evidence="1" type="ORF">SAMN05421854_1076</name>
</gene>
<evidence type="ECO:0000313" key="1">
    <source>
        <dbReference type="EMBL" id="SFP79150.1"/>
    </source>
</evidence>
<dbReference type="EMBL" id="FOWC01000007">
    <property type="protein sequence ID" value="SFP79150.1"/>
    <property type="molecule type" value="Genomic_DNA"/>
</dbReference>
<organism evidence="1 2">
    <name type="scientific">Amycolatopsis rubida</name>
    <dbReference type="NCBI Taxonomy" id="112413"/>
    <lineage>
        <taxon>Bacteria</taxon>
        <taxon>Bacillati</taxon>
        <taxon>Actinomycetota</taxon>
        <taxon>Actinomycetes</taxon>
        <taxon>Pseudonocardiales</taxon>
        <taxon>Pseudonocardiaceae</taxon>
        <taxon>Amycolatopsis</taxon>
    </lineage>
</organism>
<proteinExistence type="predicted"/>
<sequence>MGRLGPEAADKADKALDYFGIAGFDGAFVAWQAEPERSMGALPTEAMDAIAEGITGRVPVSTFIAAGCGKPAR</sequence>
<dbReference type="Proteomes" id="UP000199137">
    <property type="component" value="Unassembled WGS sequence"/>
</dbReference>
<protein>
    <submittedName>
        <fullName evidence="1">Uncharacterized protein</fullName>
    </submittedName>
</protein>
<reference evidence="2" key="1">
    <citation type="submission" date="2016-10" db="EMBL/GenBank/DDBJ databases">
        <authorList>
            <person name="Varghese N."/>
            <person name="Submissions S."/>
        </authorList>
    </citation>
    <scope>NUCLEOTIDE SEQUENCE [LARGE SCALE GENOMIC DNA]</scope>
    <source>
        <strain evidence="2">DSM 44637</strain>
    </source>
</reference>
<name>A0A1I5T7Z1_9PSEU</name>